<evidence type="ECO:0000256" key="4">
    <source>
        <dbReference type="PROSITE-ProRule" id="PRU01161"/>
    </source>
</evidence>
<dbReference type="PROSITE" id="PS51635">
    <property type="entry name" value="PNPLA"/>
    <property type="match status" value="1"/>
</dbReference>
<name>A0ABW0KJB7_9BACT</name>
<keyword evidence="3 4" id="KW-0443">Lipid metabolism</keyword>
<evidence type="ECO:0000256" key="3">
    <source>
        <dbReference type="ARBA" id="ARBA00023098"/>
    </source>
</evidence>
<evidence type="ECO:0000313" key="8">
    <source>
        <dbReference type="Proteomes" id="UP001596052"/>
    </source>
</evidence>
<gene>
    <name evidence="7" type="ORF">ACFQDI_00820</name>
</gene>
<keyword evidence="8" id="KW-1185">Reference proteome</keyword>
<dbReference type="InterPro" id="IPR002641">
    <property type="entry name" value="PNPLA_dom"/>
</dbReference>
<evidence type="ECO:0000256" key="2">
    <source>
        <dbReference type="ARBA" id="ARBA00022963"/>
    </source>
</evidence>
<keyword evidence="1 4" id="KW-0378">Hydrolase</keyword>
<dbReference type="CDD" id="cd07205">
    <property type="entry name" value="Pat_PNPLA6_PNPLA7_NTE1_like"/>
    <property type="match status" value="1"/>
</dbReference>
<dbReference type="Gene3D" id="3.40.1090.10">
    <property type="entry name" value="Cytosolic phospholipase A2 catalytic domain"/>
    <property type="match status" value="2"/>
</dbReference>
<dbReference type="InterPro" id="IPR016035">
    <property type="entry name" value="Acyl_Trfase/lysoPLipase"/>
</dbReference>
<feature type="active site" description="Proton acceptor" evidence="4">
    <location>
        <position position="183"/>
    </location>
</feature>
<keyword evidence="2 4" id="KW-0442">Lipid degradation</keyword>
<evidence type="ECO:0000259" key="6">
    <source>
        <dbReference type="PROSITE" id="PS51635"/>
    </source>
</evidence>
<dbReference type="RefSeq" id="WP_377162400.1">
    <property type="nucleotide sequence ID" value="NZ_JBHSMQ010000001.1"/>
</dbReference>
<feature type="short sequence motif" description="DGA/G" evidence="4">
    <location>
        <begin position="183"/>
        <end position="185"/>
    </location>
</feature>
<feature type="domain" description="PNPLA" evidence="6">
    <location>
        <begin position="33"/>
        <end position="196"/>
    </location>
</feature>
<dbReference type="PANTHER" id="PTHR14226:SF29">
    <property type="entry name" value="NEUROPATHY TARGET ESTERASE SWS"/>
    <property type="match status" value="1"/>
</dbReference>
<feature type="active site" description="Nucleophile" evidence="4">
    <location>
        <position position="66"/>
    </location>
</feature>
<dbReference type="EMBL" id="JBHSMQ010000001">
    <property type="protein sequence ID" value="MFC5453380.1"/>
    <property type="molecule type" value="Genomic_DNA"/>
</dbReference>
<dbReference type="PANTHER" id="PTHR14226">
    <property type="entry name" value="NEUROPATHY TARGET ESTERASE/SWISS CHEESE D.MELANOGASTER"/>
    <property type="match status" value="1"/>
</dbReference>
<dbReference type="SUPFAM" id="SSF52151">
    <property type="entry name" value="FabD/lysophospholipase-like"/>
    <property type="match status" value="1"/>
</dbReference>
<comment type="caution">
    <text evidence="7">The sequence shown here is derived from an EMBL/GenBank/DDBJ whole genome shotgun (WGS) entry which is preliminary data.</text>
</comment>
<comment type="caution">
    <text evidence="4">Lacks conserved residue(s) required for the propagation of feature annotation.</text>
</comment>
<accession>A0ABW0KJB7</accession>
<feature type="short sequence motif" description="GXSXG" evidence="4">
    <location>
        <begin position="64"/>
        <end position="68"/>
    </location>
</feature>
<proteinExistence type="predicted"/>
<dbReference type="Proteomes" id="UP001596052">
    <property type="component" value="Unassembled WGS sequence"/>
</dbReference>
<evidence type="ECO:0000256" key="5">
    <source>
        <dbReference type="SAM" id="MobiDB-lite"/>
    </source>
</evidence>
<protein>
    <submittedName>
        <fullName evidence="7">Patatin-like phospholipase family protein</fullName>
    </submittedName>
</protein>
<reference evidence="8" key="1">
    <citation type="journal article" date="2019" name="Int. J. Syst. Evol. Microbiol.">
        <title>The Global Catalogue of Microorganisms (GCM) 10K type strain sequencing project: providing services to taxonomists for standard genome sequencing and annotation.</title>
        <authorList>
            <consortium name="The Broad Institute Genomics Platform"/>
            <consortium name="The Broad Institute Genome Sequencing Center for Infectious Disease"/>
            <person name="Wu L."/>
            <person name="Ma J."/>
        </authorList>
    </citation>
    <scope>NUCLEOTIDE SEQUENCE [LARGE SCALE GENOMIC DNA]</scope>
    <source>
        <strain evidence="8">CGMCC 4.1469</strain>
    </source>
</reference>
<sequence>MNNQLQLPFQGWRRAEESSKHGSGGGKAPRIGLALSSGGARGLAHAGVIQVLEEEGIPITAIAGCSMGAYVGSLWAAGLSGADLEERAREIKDRATLKSLMDYIIPPSEGLIRGEKLRRHLERDLGEKTFADLDKPLIVIATDLDRLTPHVFDSGRVSHAVHASSAIPAVCAPVSLNGRRYTDGGASEPLPVTILKKRFHLDAVIAVNVMPAPDDFESKSDRGFMSEDKPAFQVFSRMFRTFWQKVNLLAYGNVLDTFRRALMAAQLHLIAKEEAAADVVIHPHFVTSTWHDFENFGQYLQAGRDAATAALPAVRALLETDTNLNQETISHEIAPSHTRLERHAA</sequence>
<evidence type="ECO:0000256" key="1">
    <source>
        <dbReference type="ARBA" id="ARBA00022801"/>
    </source>
</evidence>
<evidence type="ECO:0000313" key="7">
    <source>
        <dbReference type="EMBL" id="MFC5453380.1"/>
    </source>
</evidence>
<feature type="region of interest" description="Disordered" evidence="5">
    <location>
        <begin position="1"/>
        <end position="30"/>
    </location>
</feature>
<dbReference type="InterPro" id="IPR050301">
    <property type="entry name" value="NTE"/>
</dbReference>
<dbReference type="Pfam" id="PF01734">
    <property type="entry name" value="Patatin"/>
    <property type="match status" value="1"/>
</dbReference>
<organism evidence="7 8">
    <name type="scientific">Prosthecobacter fluviatilis</name>
    <dbReference type="NCBI Taxonomy" id="445931"/>
    <lineage>
        <taxon>Bacteria</taxon>
        <taxon>Pseudomonadati</taxon>
        <taxon>Verrucomicrobiota</taxon>
        <taxon>Verrucomicrobiia</taxon>
        <taxon>Verrucomicrobiales</taxon>
        <taxon>Verrucomicrobiaceae</taxon>
        <taxon>Prosthecobacter</taxon>
    </lineage>
</organism>